<evidence type="ECO:0000256" key="4">
    <source>
        <dbReference type="SAM" id="Phobius"/>
    </source>
</evidence>
<dbReference type="Pfam" id="PF00672">
    <property type="entry name" value="HAMP"/>
    <property type="match status" value="1"/>
</dbReference>
<sequence>MRAPFRAIGVGGRLAVGLGCLLVIIGGVSGKAWWGLERIEGSLERYQTAVQQTKAAEELRVAVHEFVGAAKEYAARNTQARYAATLDVYARVRAQLDAAGRHIEGAYGEGIKATRTALSELRASFEEFALQRNRRNDVVESELRDAATAARRLLSAADERGVAGAGAAVVPLLLARDYANRYLLRFEAADLTRARAEIARAEAALAGVPALREAAGLVARVSRVLVDLESLIAAEGAATDRLFGPRMAAVEGASRAMLGAARTLEAASADAIRDEKASVDRALLAGVAIALAAALGIGVWLHLAISAPVRRITASMRRLAANDLDVTVPDTGRRDEIGAMAAAMGRFLDNARERGKLEAERVRSFEDQRHRQDEVDQLVAMFGRSIDGVLRKIEGASGGMAGTSQQMSATAQANLAQADRVQGTTVRAYDNAQAVAAAAQELSASIGEIARQIDTASQMSRQASEAARDTAGQVHTLSSAVGQVGHIVQLIRAISEQTNLLALNATIEAARAGEAGRGFAVVATEVKALAGQTTRATDEIAAAIDAISRSADGAVDAIRRIAGFVGELDAVSQSVAAATTEQTVATDEIARAVQEVRGDLDAVRGEVSGVRDSGLVAKTVSEEVQAAARSLSLEAGVLSEEVRNFLDGISDGGTREAIARRTVDLAGEVATGSATVPVRVVRMSAAMAELAERLAGERGERVTLRLPGLGDVSARIAEHGARGTVLQLPLTREALDRASRFLSAA</sequence>
<dbReference type="Gene3D" id="6.10.340.10">
    <property type="match status" value="1"/>
</dbReference>
<reference evidence="7 8" key="1">
    <citation type="submission" date="2019-09" db="EMBL/GenBank/DDBJ databases">
        <title>Salinarimonas rosea gen. nov., sp. nov., a new member of the a-2 subgroup of the Proteobacteria.</title>
        <authorList>
            <person name="Liu J."/>
        </authorList>
    </citation>
    <scope>NUCLEOTIDE SEQUENCE [LARGE SCALE GENOMIC DNA]</scope>
    <source>
        <strain evidence="7 8">BN140002</strain>
    </source>
</reference>
<comment type="similarity">
    <text evidence="2">Belongs to the methyl-accepting chemotaxis (MCP) protein family.</text>
</comment>
<dbReference type="Proteomes" id="UP000323142">
    <property type="component" value="Unassembled WGS sequence"/>
</dbReference>
<protein>
    <submittedName>
        <fullName evidence="7">HAMP domain-containing protein</fullName>
    </submittedName>
</protein>
<dbReference type="PANTHER" id="PTHR32089:SF112">
    <property type="entry name" value="LYSOZYME-LIKE PROTEIN-RELATED"/>
    <property type="match status" value="1"/>
</dbReference>
<evidence type="ECO:0000313" key="8">
    <source>
        <dbReference type="Proteomes" id="UP000323142"/>
    </source>
</evidence>
<dbReference type="InterPro" id="IPR004090">
    <property type="entry name" value="Chemotax_Me-accpt_rcpt"/>
</dbReference>
<keyword evidence="4" id="KW-1133">Transmembrane helix</keyword>
<keyword evidence="8" id="KW-1185">Reference proteome</keyword>
<dbReference type="PANTHER" id="PTHR32089">
    <property type="entry name" value="METHYL-ACCEPTING CHEMOTAXIS PROTEIN MCPB"/>
    <property type="match status" value="1"/>
</dbReference>
<dbReference type="GO" id="GO:0006935">
    <property type="term" value="P:chemotaxis"/>
    <property type="evidence" value="ECO:0007669"/>
    <property type="project" value="InterPro"/>
</dbReference>
<gene>
    <name evidence="7" type="ORF">F0L46_14450</name>
</gene>
<accession>A0A5B2VCX0</accession>
<feature type="transmembrane region" description="Helical" evidence="4">
    <location>
        <begin position="282"/>
        <end position="309"/>
    </location>
</feature>
<dbReference type="CDD" id="cd06225">
    <property type="entry name" value="HAMP"/>
    <property type="match status" value="1"/>
</dbReference>
<dbReference type="InterPro" id="IPR032255">
    <property type="entry name" value="HBM"/>
</dbReference>
<evidence type="ECO:0000259" key="5">
    <source>
        <dbReference type="PROSITE" id="PS50111"/>
    </source>
</evidence>
<dbReference type="GO" id="GO:0007165">
    <property type="term" value="P:signal transduction"/>
    <property type="evidence" value="ECO:0007669"/>
    <property type="project" value="UniProtKB-KW"/>
</dbReference>
<dbReference type="InterPro" id="IPR003660">
    <property type="entry name" value="HAMP_dom"/>
</dbReference>
<feature type="domain" description="Methyl-accepting transducer" evidence="5">
    <location>
        <begin position="382"/>
        <end position="632"/>
    </location>
</feature>
<dbReference type="SMART" id="SM00283">
    <property type="entry name" value="MA"/>
    <property type="match status" value="1"/>
</dbReference>
<feature type="domain" description="HAMP" evidence="6">
    <location>
        <begin position="303"/>
        <end position="356"/>
    </location>
</feature>
<organism evidence="7 8">
    <name type="scientific">Salinarimonas soli</name>
    <dbReference type="NCBI Taxonomy" id="1638099"/>
    <lineage>
        <taxon>Bacteria</taxon>
        <taxon>Pseudomonadati</taxon>
        <taxon>Pseudomonadota</taxon>
        <taxon>Alphaproteobacteria</taxon>
        <taxon>Hyphomicrobiales</taxon>
        <taxon>Salinarimonadaceae</taxon>
        <taxon>Salinarimonas</taxon>
    </lineage>
</organism>
<evidence type="ECO:0000259" key="6">
    <source>
        <dbReference type="PROSITE" id="PS50885"/>
    </source>
</evidence>
<dbReference type="SMART" id="SM00304">
    <property type="entry name" value="HAMP"/>
    <property type="match status" value="1"/>
</dbReference>
<keyword evidence="4" id="KW-0472">Membrane</keyword>
<dbReference type="Pfam" id="PF00015">
    <property type="entry name" value="MCPsignal"/>
    <property type="match status" value="1"/>
</dbReference>
<dbReference type="PROSITE" id="PS50111">
    <property type="entry name" value="CHEMOTAXIS_TRANSDUC_2"/>
    <property type="match status" value="1"/>
</dbReference>
<dbReference type="PRINTS" id="PR00260">
    <property type="entry name" value="CHEMTRNSDUCR"/>
</dbReference>
<evidence type="ECO:0000256" key="3">
    <source>
        <dbReference type="PROSITE-ProRule" id="PRU00284"/>
    </source>
</evidence>
<dbReference type="PROSITE" id="PS50885">
    <property type="entry name" value="HAMP"/>
    <property type="match status" value="1"/>
</dbReference>
<dbReference type="GO" id="GO:0004888">
    <property type="term" value="F:transmembrane signaling receptor activity"/>
    <property type="evidence" value="ECO:0007669"/>
    <property type="project" value="InterPro"/>
</dbReference>
<keyword evidence="1 3" id="KW-0807">Transducer</keyword>
<dbReference type="AlphaFoldDB" id="A0A5B2VCX0"/>
<evidence type="ECO:0000256" key="1">
    <source>
        <dbReference type="ARBA" id="ARBA00023224"/>
    </source>
</evidence>
<dbReference type="InterPro" id="IPR004089">
    <property type="entry name" value="MCPsignal_dom"/>
</dbReference>
<dbReference type="OrthoDB" id="3289104at2"/>
<proteinExistence type="inferred from homology"/>
<evidence type="ECO:0000313" key="7">
    <source>
        <dbReference type="EMBL" id="KAA2236526.1"/>
    </source>
</evidence>
<name>A0A5B2VCX0_9HYPH</name>
<dbReference type="RefSeq" id="WP_149818720.1">
    <property type="nucleotide sequence ID" value="NZ_VUOA01000026.1"/>
</dbReference>
<keyword evidence="4" id="KW-0812">Transmembrane</keyword>
<comment type="caution">
    <text evidence="7">The sequence shown here is derived from an EMBL/GenBank/DDBJ whole genome shotgun (WGS) entry which is preliminary data.</text>
</comment>
<dbReference type="SMART" id="SM01358">
    <property type="entry name" value="HBM"/>
    <property type="match status" value="1"/>
</dbReference>
<dbReference type="Gene3D" id="1.10.287.950">
    <property type="entry name" value="Methyl-accepting chemotaxis protein"/>
    <property type="match status" value="1"/>
</dbReference>
<dbReference type="EMBL" id="VUOA01000026">
    <property type="protein sequence ID" value="KAA2236526.1"/>
    <property type="molecule type" value="Genomic_DNA"/>
</dbReference>
<reference evidence="7 8" key="2">
    <citation type="submission" date="2019-09" db="EMBL/GenBank/DDBJ databases">
        <authorList>
            <person name="Jin C."/>
        </authorList>
    </citation>
    <scope>NUCLEOTIDE SEQUENCE [LARGE SCALE GENOMIC DNA]</scope>
    <source>
        <strain evidence="7 8">BN140002</strain>
    </source>
</reference>
<dbReference type="GO" id="GO:0016020">
    <property type="term" value="C:membrane"/>
    <property type="evidence" value="ECO:0007669"/>
    <property type="project" value="InterPro"/>
</dbReference>
<evidence type="ECO:0000256" key="2">
    <source>
        <dbReference type="ARBA" id="ARBA00029447"/>
    </source>
</evidence>
<dbReference type="SUPFAM" id="SSF58104">
    <property type="entry name" value="Methyl-accepting chemotaxis protein (MCP) signaling domain"/>
    <property type="match status" value="1"/>
</dbReference>